<dbReference type="AlphaFoldDB" id="A0AAV7R057"/>
<gene>
    <name evidence="2" type="ORF">NDU88_012462</name>
</gene>
<accession>A0AAV7R057</accession>
<evidence type="ECO:0000313" key="2">
    <source>
        <dbReference type="EMBL" id="KAJ1146181.1"/>
    </source>
</evidence>
<keyword evidence="3" id="KW-1185">Reference proteome</keyword>
<dbReference type="Proteomes" id="UP001066276">
    <property type="component" value="Chromosome 6"/>
</dbReference>
<reference evidence="2" key="1">
    <citation type="journal article" date="2022" name="bioRxiv">
        <title>Sequencing and chromosome-scale assembly of the giantPleurodeles waltlgenome.</title>
        <authorList>
            <person name="Brown T."/>
            <person name="Elewa A."/>
            <person name="Iarovenko S."/>
            <person name="Subramanian E."/>
            <person name="Araus A.J."/>
            <person name="Petzold A."/>
            <person name="Susuki M."/>
            <person name="Suzuki K.-i.T."/>
            <person name="Hayashi T."/>
            <person name="Toyoda A."/>
            <person name="Oliveira C."/>
            <person name="Osipova E."/>
            <person name="Leigh N.D."/>
            <person name="Simon A."/>
            <person name="Yun M.H."/>
        </authorList>
    </citation>
    <scope>NUCLEOTIDE SEQUENCE</scope>
    <source>
        <strain evidence="2">20211129_DDA</strain>
        <tissue evidence="2">Liver</tissue>
    </source>
</reference>
<feature type="region of interest" description="Disordered" evidence="1">
    <location>
        <begin position="56"/>
        <end position="101"/>
    </location>
</feature>
<dbReference type="EMBL" id="JANPWB010000010">
    <property type="protein sequence ID" value="KAJ1146181.1"/>
    <property type="molecule type" value="Genomic_DNA"/>
</dbReference>
<organism evidence="2 3">
    <name type="scientific">Pleurodeles waltl</name>
    <name type="common">Iberian ribbed newt</name>
    <dbReference type="NCBI Taxonomy" id="8319"/>
    <lineage>
        <taxon>Eukaryota</taxon>
        <taxon>Metazoa</taxon>
        <taxon>Chordata</taxon>
        <taxon>Craniata</taxon>
        <taxon>Vertebrata</taxon>
        <taxon>Euteleostomi</taxon>
        <taxon>Amphibia</taxon>
        <taxon>Batrachia</taxon>
        <taxon>Caudata</taxon>
        <taxon>Salamandroidea</taxon>
        <taxon>Salamandridae</taxon>
        <taxon>Pleurodelinae</taxon>
        <taxon>Pleurodeles</taxon>
    </lineage>
</organism>
<protein>
    <submittedName>
        <fullName evidence="2">Uncharacterized protein</fullName>
    </submittedName>
</protein>
<feature type="compositionally biased region" description="Low complexity" evidence="1">
    <location>
        <begin position="56"/>
        <end position="72"/>
    </location>
</feature>
<comment type="caution">
    <text evidence="2">The sequence shown here is derived from an EMBL/GenBank/DDBJ whole genome shotgun (WGS) entry which is preliminary data.</text>
</comment>
<name>A0AAV7R057_PLEWA</name>
<evidence type="ECO:0000256" key="1">
    <source>
        <dbReference type="SAM" id="MobiDB-lite"/>
    </source>
</evidence>
<proteinExistence type="predicted"/>
<sequence>MSRAQVPPAALWIRAHGPRGLSGSERTVALRVWSQVPGFSGQKHSSSPMLHIQLRSRTSPPLPSALPASSRTRLNEPTDHVNGSHARPAPGSSSAKRAVVG</sequence>
<evidence type="ECO:0000313" key="3">
    <source>
        <dbReference type="Proteomes" id="UP001066276"/>
    </source>
</evidence>